<dbReference type="SMART" id="SM00903">
    <property type="entry name" value="Flavin_Reduct"/>
    <property type="match status" value="1"/>
</dbReference>
<dbReference type="EMBL" id="QQZY01000004">
    <property type="protein sequence ID" value="RDI74479.1"/>
    <property type="molecule type" value="Genomic_DNA"/>
</dbReference>
<keyword evidence="2" id="KW-0560">Oxidoreductase</keyword>
<dbReference type="InterPro" id="IPR002563">
    <property type="entry name" value="Flavin_Rdtase-like_dom"/>
</dbReference>
<dbReference type="InterPro" id="IPR050268">
    <property type="entry name" value="NADH-dep_flavin_reductase"/>
</dbReference>
<dbReference type="Pfam" id="PF01613">
    <property type="entry name" value="Flavin_Reduct"/>
    <property type="match status" value="1"/>
</dbReference>
<dbReference type="RefSeq" id="WP_114796468.1">
    <property type="nucleotide sequence ID" value="NZ_QQZY01000004.1"/>
</dbReference>
<reference evidence="5" key="2">
    <citation type="journal article" date="2019" name="MicrobiologyOpen">
        <title>High-quality draft genome sequence of Gaiella occulta isolated from a 150 meter deep mineral water borehole and comparison with the genome sequences of other deep-branching lineages of the phylum Actinobacteria.</title>
        <authorList>
            <person name="Severino R."/>
            <person name="Froufe H.J.C."/>
            <person name="Barroso C."/>
            <person name="Albuquerque L."/>
            <person name="Lobo-da-Cunha A."/>
            <person name="da Costa M.S."/>
            <person name="Egas C."/>
        </authorList>
    </citation>
    <scope>NUCLEOTIDE SEQUENCE [LARGE SCALE GENOMIC DNA]</scope>
    <source>
        <strain evidence="5">F2-233</strain>
    </source>
</reference>
<dbReference type="GO" id="GO:0042602">
    <property type="term" value="F:riboflavin reductase (NADPH) activity"/>
    <property type="evidence" value="ECO:0007669"/>
    <property type="project" value="TreeGrafter"/>
</dbReference>
<sequence>MDARAADHDPLPSVDADTLKAAVGAWATGVAIVTAALPDGRSAGLVMVSLAPVSQDPPLVLWSVDRRSGSLDVWLGAPGYALHLLAADQEELVWRFARRGGEKFDGLATRVGVIGAPLLDGAAATIECALHARFDGGDHVILVGRVVAAETTDRAPLVMHAGRLHRGLGPA</sequence>
<evidence type="ECO:0000259" key="3">
    <source>
        <dbReference type="SMART" id="SM00903"/>
    </source>
</evidence>
<reference evidence="4 5" key="1">
    <citation type="submission" date="2018-07" db="EMBL/GenBank/DDBJ databases">
        <title>High-quality-draft genome sequence of Gaiella occulta.</title>
        <authorList>
            <person name="Severino R."/>
            <person name="Froufe H.J.C."/>
            <person name="Rainey F.A."/>
            <person name="Barroso C."/>
            <person name="Albuquerque L."/>
            <person name="Lobo-Da-Cunha A."/>
            <person name="Da Costa M.S."/>
            <person name="Egas C."/>
        </authorList>
    </citation>
    <scope>NUCLEOTIDE SEQUENCE [LARGE SCALE GENOMIC DNA]</scope>
    <source>
        <strain evidence="4 5">F2-233</strain>
    </source>
</reference>
<evidence type="ECO:0000313" key="4">
    <source>
        <dbReference type="EMBL" id="RDI74479.1"/>
    </source>
</evidence>
<dbReference type="PANTHER" id="PTHR30466">
    <property type="entry name" value="FLAVIN REDUCTASE"/>
    <property type="match status" value="1"/>
</dbReference>
<comment type="similarity">
    <text evidence="1">Belongs to the non-flavoprotein flavin reductase family.</text>
</comment>
<protein>
    <submittedName>
        <fullName evidence="4">Flavoprotein oxygenase DIM6/NTAB-related protein</fullName>
    </submittedName>
</protein>
<dbReference type="OrthoDB" id="9792858at2"/>
<keyword evidence="5" id="KW-1185">Reference proteome</keyword>
<dbReference type="PANTHER" id="PTHR30466:SF11">
    <property type="entry name" value="FLAVIN-DEPENDENT MONOOXYGENASE, REDUCTASE SUBUNIT HSAB"/>
    <property type="match status" value="1"/>
</dbReference>
<name>A0A7M2YY26_9ACTN</name>
<feature type="domain" description="Flavin reductase like" evidence="3">
    <location>
        <begin position="23"/>
        <end position="166"/>
    </location>
</feature>
<dbReference type="SUPFAM" id="SSF50475">
    <property type="entry name" value="FMN-binding split barrel"/>
    <property type="match status" value="1"/>
</dbReference>
<dbReference type="AlphaFoldDB" id="A0A7M2YY26"/>
<evidence type="ECO:0000256" key="2">
    <source>
        <dbReference type="ARBA" id="ARBA00023002"/>
    </source>
</evidence>
<dbReference type="Proteomes" id="UP000254134">
    <property type="component" value="Unassembled WGS sequence"/>
</dbReference>
<gene>
    <name evidence="4" type="ORF">Gocc_2055</name>
</gene>
<organism evidence="4 5">
    <name type="scientific">Gaiella occulta</name>
    <dbReference type="NCBI Taxonomy" id="1002870"/>
    <lineage>
        <taxon>Bacteria</taxon>
        <taxon>Bacillati</taxon>
        <taxon>Actinomycetota</taxon>
        <taxon>Thermoleophilia</taxon>
        <taxon>Gaiellales</taxon>
        <taxon>Gaiellaceae</taxon>
        <taxon>Gaiella</taxon>
    </lineage>
</organism>
<proteinExistence type="inferred from homology"/>
<evidence type="ECO:0000313" key="5">
    <source>
        <dbReference type="Proteomes" id="UP000254134"/>
    </source>
</evidence>
<dbReference type="Gene3D" id="2.30.110.10">
    <property type="entry name" value="Electron Transport, Fmn-binding Protein, Chain A"/>
    <property type="match status" value="1"/>
</dbReference>
<dbReference type="InterPro" id="IPR012349">
    <property type="entry name" value="Split_barrel_FMN-bd"/>
</dbReference>
<evidence type="ECO:0000256" key="1">
    <source>
        <dbReference type="ARBA" id="ARBA00008898"/>
    </source>
</evidence>
<dbReference type="GO" id="GO:0010181">
    <property type="term" value="F:FMN binding"/>
    <property type="evidence" value="ECO:0007669"/>
    <property type="project" value="InterPro"/>
</dbReference>
<comment type="caution">
    <text evidence="4">The sequence shown here is derived from an EMBL/GenBank/DDBJ whole genome shotgun (WGS) entry which is preliminary data.</text>
</comment>
<accession>A0A7M2YY26</accession>